<dbReference type="PATRIC" id="fig|1217700.3.peg.3187"/>
<gene>
    <name evidence="1" type="ORF">F902_03275</name>
</gene>
<accession>N9RDQ6</accession>
<dbReference type="OrthoDB" id="6712394at2"/>
<proteinExistence type="predicted"/>
<keyword evidence="2" id="KW-1185">Reference proteome</keyword>
<evidence type="ECO:0000313" key="2">
    <source>
        <dbReference type="Proteomes" id="UP000013084"/>
    </source>
</evidence>
<dbReference type="HOGENOM" id="CLU_1363768_0_0_6"/>
<reference evidence="1 2" key="1">
    <citation type="submission" date="2013-02" db="EMBL/GenBank/DDBJ databases">
        <title>The Genome Sequence of Acinetobacter sp. CIP 70.18.</title>
        <authorList>
            <consortium name="The Broad Institute Genome Sequencing Platform"/>
            <consortium name="The Broad Institute Genome Sequencing Center for Infectious Disease"/>
            <person name="Cerqueira G."/>
            <person name="Feldgarden M."/>
            <person name="Courvalin P."/>
            <person name="Perichon B."/>
            <person name="Grillot-Courvalin C."/>
            <person name="Clermont D."/>
            <person name="Rocha E."/>
            <person name="Yoon E.-J."/>
            <person name="Nemec A."/>
            <person name="Walker B."/>
            <person name="Young S.K."/>
            <person name="Zeng Q."/>
            <person name="Gargeya S."/>
            <person name="Fitzgerald M."/>
            <person name="Haas B."/>
            <person name="Abouelleil A."/>
            <person name="Alvarado L."/>
            <person name="Arachchi H.M."/>
            <person name="Berlin A.M."/>
            <person name="Chapman S.B."/>
            <person name="Dewar J."/>
            <person name="Goldberg J."/>
            <person name="Griggs A."/>
            <person name="Gujja S."/>
            <person name="Hansen M."/>
            <person name="Howarth C."/>
            <person name="Imamovic A."/>
            <person name="Larimer J."/>
            <person name="McCowan C."/>
            <person name="Murphy C."/>
            <person name="Neiman D."/>
            <person name="Pearson M."/>
            <person name="Priest M."/>
            <person name="Roberts A."/>
            <person name="Saif S."/>
            <person name="Shea T."/>
            <person name="Sisk P."/>
            <person name="Sykes S."/>
            <person name="Wortman J."/>
            <person name="Nusbaum C."/>
            <person name="Birren B."/>
        </authorList>
    </citation>
    <scope>NUCLEOTIDE SEQUENCE [LARGE SCALE GENOMIC DNA]</scope>
    <source>
        <strain evidence="1 2">CIP 70.18</strain>
    </source>
</reference>
<dbReference type="AlphaFoldDB" id="N9RDQ6"/>
<organism evidence="1 2">
    <name type="scientific">Acinetobacter higginsii</name>
    <dbReference type="NCBI Taxonomy" id="70347"/>
    <lineage>
        <taxon>Bacteria</taxon>
        <taxon>Pseudomonadati</taxon>
        <taxon>Pseudomonadota</taxon>
        <taxon>Gammaproteobacteria</taxon>
        <taxon>Moraxellales</taxon>
        <taxon>Moraxellaceae</taxon>
        <taxon>Acinetobacter</taxon>
    </lineage>
</organism>
<comment type="caution">
    <text evidence="1">The sequence shown here is derived from an EMBL/GenBank/DDBJ whole genome shotgun (WGS) entry which is preliminary data.</text>
</comment>
<protein>
    <submittedName>
        <fullName evidence="1">Uncharacterized protein</fullName>
    </submittedName>
</protein>
<dbReference type="EMBL" id="APRN01000038">
    <property type="protein sequence ID" value="ENX56178.1"/>
    <property type="molecule type" value="Genomic_DNA"/>
</dbReference>
<name>N9RDQ6_9GAMM</name>
<dbReference type="Proteomes" id="UP000013084">
    <property type="component" value="Unassembled WGS sequence"/>
</dbReference>
<sequence length="200" mass="23131">MHIDYLVWSNSSRARTCFVEARTQAKDFLKEKMNYKKPDFPRMILDLRNLKWSHLRIAHVLDLKCASTVSAWATGTRPFFENGEHLISLWRDQTGLERVPRIGEHLTYRYDVKAIHERNTAEKTLAERDFSTSIFDSILDDVTEQLEAEMSYEDILRLNAEYGAGILTAQTEKAHGLYLGLAEKGRNRRTSVTKHDGEGR</sequence>
<evidence type="ECO:0000313" key="1">
    <source>
        <dbReference type="EMBL" id="ENX56178.1"/>
    </source>
</evidence>